<dbReference type="GO" id="GO:0006364">
    <property type="term" value="P:rRNA processing"/>
    <property type="evidence" value="ECO:0007669"/>
    <property type="project" value="UniProtKB-UniRule"/>
</dbReference>
<dbReference type="KEGG" id="amt:Amet_4500"/>
<feature type="active site" evidence="6">
    <location>
        <position position="32"/>
    </location>
</feature>
<dbReference type="Gene3D" id="1.10.1520.10">
    <property type="entry name" value="Ribonuclease III domain"/>
    <property type="match status" value="1"/>
</dbReference>
<keyword evidence="4 6" id="KW-0255">Endonuclease</keyword>
<keyword evidence="1 6" id="KW-0690">Ribosome biogenesis</keyword>
<keyword evidence="5 6" id="KW-0378">Hydrolase</keyword>
<dbReference type="OrthoDB" id="46571at2"/>
<evidence type="ECO:0000313" key="8">
    <source>
        <dbReference type="EMBL" id="ABR50572.1"/>
    </source>
</evidence>
<comment type="subcellular location">
    <subcellularLocation>
        <location evidence="6">Cytoplasm</location>
    </subcellularLocation>
</comment>
<dbReference type="GO" id="GO:0004525">
    <property type="term" value="F:ribonuclease III activity"/>
    <property type="evidence" value="ECO:0007669"/>
    <property type="project" value="InterPro"/>
</dbReference>
<name>A6TWK4_ALKMQ</name>
<protein>
    <recommendedName>
        <fullName evidence="6">Mini-ribonuclease 3</fullName>
        <shortName evidence="6">Mini-3</shortName>
        <shortName evidence="6">Mini-RNase 3</shortName>
        <ecNumber evidence="6">3.1.26.-</ecNumber>
    </recommendedName>
    <alternativeName>
        <fullName evidence="6">Mini-RNase III</fullName>
        <shortName evidence="6">Mini-III</shortName>
    </alternativeName>
</protein>
<evidence type="ECO:0000256" key="1">
    <source>
        <dbReference type="ARBA" id="ARBA00022517"/>
    </source>
</evidence>
<feature type="domain" description="RNase III" evidence="7">
    <location>
        <begin position="26"/>
        <end position="121"/>
    </location>
</feature>
<dbReference type="InterPro" id="IPR036389">
    <property type="entry name" value="RNase_III_sf"/>
</dbReference>
<evidence type="ECO:0000256" key="3">
    <source>
        <dbReference type="ARBA" id="ARBA00022722"/>
    </source>
</evidence>
<dbReference type="PANTHER" id="PTHR34276:SF1">
    <property type="entry name" value="MINI-RIBONUCLEASE 3"/>
    <property type="match status" value="1"/>
</dbReference>
<evidence type="ECO:0000256" key="5">
    <source>
        <dbReference type="ARBA" id="ARBA00022801"/>
    </source>
</evidence>
<evidence type="ECO:0000313" key="9">
    <source>
        <dbReference type="Proteomes" id="UP000001572"/>
    </source>
</evidence>
<comment type="function">
    <text evidence="6">Involved in correct processing of both the 5' and 3' ends of 23S rRNA precursor. Processes 30S rRNA precursor transcript even in absence of ribonuclease 3 (Rnc); Rnc processes 30S rRNA into smaller rRNA precursors.</text>
</comment>
<dbReference type="AlphaFoldDB" id="A6TWK4"/>
<accession>A6TWK4</accession>
<reference evidence="9" key="1">
    <citation type="journal article" date="2016" name="Genome Announc.">
        <title>Complete genome sequence of Alkaliphilus metalliredigens strain QYMF, an alkaliphilic and metal-reducing bacterium isolated from borax-contaminated leachate ponds.</title>
        <authorList>
            <person name="Hwang C."/>
            <person name="Copeland A."/>
            <person name="Lucas S."/>
            <person name="Lapidus A."/>
            <person name="Barry K."/>
            <person name="Detter J.C."/>
            <person name="Glavina Del Rio T."/>
            <person name="Hammon N."/>
            <person name="Israni S."/>
            <person name="Dalin E."/>
            <person name="Tice H."/>
            <person name="Pitluck S."/>
            <person name="Chertkov O."/>
            <person name="Brettin T."/>
            <person name="Bruce D."/>
            <person name="Han C."/>
            <person name="Schmutz J."/>
            <person name="Larimer F."/>
            <person name="Land M.L."/>
            <person name="Hauser L."/>
            <person name="Kyrpides N."/>
            <person name="Mikhailova N."/>
            <person name="Ye Q."/>
            <person name="Zhou J."/>
            <person name="Richardson P."/>
            <person name="Fields M.W."/>
        </authorList>
    </citation>
    <scope>NUCLEOTIDE SEQUENCE [LARGE SCALE GENOMIC DNA]</scope>
    <source>
        <strain evidence="9">QYMF</strain>
    </source>
</reference>
<dbReference type="InterPro" id="IPR000999">
    <property type="entry name" value="RNase_III_dom"/>
</dbReference>
<comment type="subunit">
    <text evidence="6">Homodimer.</text>
</comment>
<dbReference type="Proteomes" id="UP000001572">
    <property type="component" value="Chromosome"/>
</dbReference>
<keyword evidence="9" id="KW-1185">Reference proteome</keyword>
<dbReference type="GO" id="GO:0019843">
    <property type="term" value="F:rRNA binding"/>
    <property type="evidence" value="ECO:0007669"/>
    <property type="project" value="UniProtKB-UniRule"/>
</dbReference>
<evidence type="ECO:0000259" key="7">
    <source>
        <dbReference type="Pfam" id="PF00636"/>
    </source>
</evidence>
<comment type="similarity">
    <text evidence="6">Belongs to the MrnC RNase family.</text>
</comment>
<keyword evidence="6" id="KW-0699">rRNA-binding</keyword>
<dbReference type="PANTHER" id="PTHR34276">
    <property type="entry name" value="MINI-RIBONUCLEASE 3"/>
    <property type="match status" value="1"/>
</dbReference>
<keyword evidence="6" id="KW-0963">Cytoplasm</keyword>
<comment type="cofactor">
    <cofactor evidence="6">
        <name>Mg(2+)</name>
        <dbReference type="ChEBI" id="CHEBI:18420"/>
    </cofactor>
</comment>
<dbReference type="STRING" id="293826.Amet_4500"/>
<evidence type="ECO:0000256" key="2">
    <source>
        <dbReference type="ARBA" id="ARBA00022552"/>
    </source>
</evidence>
<keyword evidence="6" id="KW-0460">Magnesium</keyword>
<dbReference type="RefSeq" id="WP_012065463.1">
    <property type="nucleotide sequence ID" value="NC_009633.1"/>
</dbReference>
<dbReference type="PIRSF" id="PIRSF005520">
    <property type="entry name" value="UCP005520"/>
    <property type="match status" value="1"/>
</dbReference>
<keyword evidence="6" id="KW-0694">RNA-binding</keyword>
<dbReference type="HAMAP" id="MF_01468">
    <property type="entry name" value="RNase_Mini_III"/>
    <property type="match status" value="1"/>
</dbReference>
<dbReference type="Pfam" id="PF00636">
    <property type="entry name" value="Ribonuclease_3"/>
    <property type="match status" value="1"/>
</dbReference>
<organism evidence="8 9">
    <name type="scientific">Alkaliphilus metalliredigens (strain QYMF)</name>
    <dbReference type="NCBI Taxonomy" id="293826"/>
    <lineage>
        <taxon>Bacteria</taxon>
        <taxon>Bacillati</taxon>
        <taxon>Bacillota</taxon>
        <taxon>Clostridia</taxon>
        <taxon>Peptostreptococcales</taxon>
        <taxon>Natronincolaceae</taxon>
        <taxon>Alkaliphilus</taxon>
    </lineage>
</organism>
<sequence length="142" mass="16450">MEDFLEKLQENQSKKVQEVRAIPPLVLAYIGDAIFEVYVRNHLITQTKMLVGAYHRDAIGYVKAQSQATIVRTLEAELSEEEWRVIKKGRNQKPATVPKNADLMDYKYATGFEALIGYLFYMGKTERLMEVMSRSMEILDKR</sequence>
<dbReference type="InterPro" id="IPR008226">
    <property type="entry name" value="Mini3_fam"/>
</dbReference>
<keyword evidence="2 6" id="KW-0698">rRNA processing</keyword>
<dbReference type="GO" id="GO:0005737">
    <property type="term" value="C:cytoplasm"/>
    <property type="evidence" value="ECO:0007669"/>
    <property type="project" value="UniProtKB-SubCell"/>
</dbReference>
<evidence type="ECO:0000256" key="4">
    <source>
        <dbReference type="ARBA" id="ARBA00022759"/>
    </source>
</evidence>
<dbReference type="EC" id="3.1.26.-" evidence="6"/>
<evidence type="ECO:0000256" key="6">
    <source>
        <dbReference type="HAMAP-Rule" id="MF_01468"/>
    </source>
</evidence>
<dbReference type="EMBL" id="CP000724">
    <property type="protein sequence ID" value="ABR50572.1"/>
    <property type="molecule type" value="Genomic_DNA"/>
</dbReference>
<dbReference type="HOGENOM" id="CLU_091169_2_1_9"/>
<proteinExistence type="inferred from homology"/>
<gene>
    <name evidence="6" type="primary">mrnC</name>
    <name evidence="8" type="ordered locus">Amet_4500</name>
</gene>
<dbReference type="SUPFAM" id="SSF69065">
    <property type="entry name" value="RNase III domain-like"/>
    <property type="match status" value="1"/>
</dbReference>
<keyword evidence="3 6" id="KW-0540">Nuclease</keyword>
<dbReference type="eggNOG" id="COG1939">
    <property type="taxonomic scope" value="Bacteria"/>
</dbReference>